<evidence type="ECO:0000313" key="2">
    <source>
        <dbReference type="EMBL" id="EIE77295.1"/>
    </source>
</evidence>
<name>I1BM65_RHIO9</name>
<evidence type="ECO:0000259" key="1">
    <source>
        <dbReference type="Pfam" id="PF21530"/>
    </source>
</evidence>
<reference evidence="2 3" key="1">
    <citation type="journal article" date="2009" name="PLoS Genet.">
        <title>Genomic analysis of the basal lineage fungus Rhizopus oryzae reveals a whole-genome duplication.</title>
        <authorList>
            <person name="Ma L.-J."/>
            <person name="Ibrahim A.S."/>
            <person name="Skory C."/>
            <person name="Grabherr M.G."/>
            <person name="Burger G."/>
            <person name="Butler M."/>
            <person name="Elias M."/>
            <person name="Idnurm A."/>
            <person name="Lang B.F."/>
            <person name="Sone T."/>
            <person name="Abe A."/>
            <person name="Calvo S.E."/>
            <person name="Corrochano L.M."/>
            <person name="Engels R."/>
            <person name="Fu J."/>
            <person name="Hansberg W."/>
            <person name="Kim J.-M."/>
            <person name="Kodira C.D."/>
            <person name="Koehrsen M.J."/>
            <person name="Liu B."/>
            <person name="Miranda-Saavedra D."/>
            <person name="O'Leary S."/>
            <person name="Ortiz-Castellanos L."/>
            <person name="Poulter R."/>
            <person name="Rodriguez-Romero J."/>
            <person name="Ruiz-Herrera J."/>
            <person name="Shen Y.-Q."/>
            <person name="Zeng Q."/>
            <person name="Galagan J."/>
            <person name="Birren B.W."/>
            <person name="Cuomo C.A."/>
            <person name="Wickes B.L."/>
        </authorList>
    </citation>
    <scope>NUCLEOTIDE SEQUENCE [LARGE SCALE GENOMIC DNA]</scope>
    <source>
        <strain evidence="3">RA 99-880 / ATCC MYA-4621 / FGSC 9543 / NRRL 43880</strain>
    </source>
</reference>
<accession>I1BM65</accession>
<proteinExistence type="predicted"/>
<dbReference type="InterPro" id="IPR049163">
    <property type="entry name" value="Pif1-like_2B_dom"/>
</dbReference>
<dbReference type="GeneID" id="93608971"/>
<dbReference type="InParanoid" id="I1BM65"/>
<sequence length="187" mass="20982">MCVFRMLKSLCKHELAARLPSFFDYSLQVGNIVFPTVFNSDYIHIPHDMILPGSDHETLASIIYNNFSIPQDTTLDSFILKAILTPIDIDITFCAVAMDKVKVLTLPLQFLSTNNMGNLPSHTWHLRVDAPIIILKNIDPRNVLCNGTSLKPPTATGSRAERNVRADVGQQFDIMMHDESSNSMRAH</sequence>
<dbReference type="AlphaFoldDB" id="I1BM65"/>
<protein>
    <recommendedName>
        <fullName evidence="1">DNA helicase Pif1-like 2B domain-containing protein</fullName>
    </recommendedName>
</protein>
<keyword evidence="3" id="KW-1185">Reference proteome</keyword>
<evidence type="ECO:0000313" key="3">
    <source>
        <dbReference type="Proteomes" id="UP000009138"/>
    </source>
</evidence>
<dbReference type="RefSeq" id="XP_067512691.1">
    <property type="nucleotide sequence ID" value="XM_067656590.1"/>
</dbReference>
<dbReference type="Proteomes" id="UP000009138">
    <property type="component" value="Unassembled WGS sequence"/>
</dbReference>
<organism evidence="2 3">
    <name type="scientific">Rhizopus delemar (strain RA 99-880 / ATCC MYA-4621 / FGSC 9543 / NRRL 43880)</name>
    <name type="common">Mucormycosis agent</name>
    <name type="synonym">Rhizopus arrhizus var. delemar</name>
    <dbReference type="NCBI Taxonomy" id="246409"/>
    <lineage>
        <taxon>Eukaryota</taxon>
        <taxon>Fungi</taxon>
        <taxon>Fungi incertae sedis</taxon>
        <taxon>Mucoromycota</taxon>
        <taxon>Mucoromycotina</taxon>
        <taxon>Mucoromycetes</taxon>
        <taxon>Mucorales</taxon>
        <taxon>Mucorineae</taxon>
        <taxon>Rhizopodaceae</taxon>
        <taxon>Rhizopus</taxon>
    </lineage>
</organism>
<dbReference type="EMBL" id="CH476732">
    <property type="protein sequence ID" value="EIE77295.1"/>
    <property type="molecule type" value="Genomic_DNA"/>
</dbReference>
<feature type="domain" description="DNA helicase Pif1-like 2B" evidence="1">
    <location>
        <begin position="110"/>
        <end position="150"/>
    </location>
</feature>
<dbReference type="VEuPathDB" id="FungiDB:RO3G_01999"/>
<gene>
    <name evidence="2" type="ORF">RO3G_01999</name>
</gene>
<dbReference type="Pfam" id="PF21530">
    <property type="entry name" value="Pif1_2B_dom"/>
    <property type="match status" value="1"/>
</dbReference>